<dbReference type="GO" id="GO:0005737">
    <property type="term" value="C:cytoplasm"/>
    <property type="evidence" value="ECO:0007669"/>
    <property type="project" value="TreeGrafter"/>
</dbReference>
<dbReference type="CDD" id="cd17920">
    <property type="entry name" value="DEXHc_RecQ"/>
    <property type="match status" value="1"/>
</dbReference>
<dbReference type="AlphaFoldDB" id="A0A7D9HHL8"/>
<dbReference type="InterPro" id="IPR032284">
    <property type="entry name" value="RecQ_Zn-bd"/>
</dbReference>
<dbReference type="SMART" id="SM00487">
    <property type="entry name" value="DEXDc"/>
    <property type="match status" value="1"/>
</dbReference>
<dbReference type="SMART" id="SM00956">
    <property type="entry name" value="RQC"/>
    <property type="match status" value="1"/>
</dbReference>
<keyword evidence="8" id="KW-0413">Isomerase</keyword>
<evidence type="ECO:0000256" key="8">
    <source>
        <dbReference type="ARBA" id="ARBA00023235"/>
    </source>
</evidence>
<dbReference type="SUPFAM" id="SSF46785">
    <property type="entry name" value="Winged helix' DNA-binding domain"/>
    <property type="match status" value="1"/>
</dbReference>
<dbReference type="Proteomes" id="UP001152795">
    <property type="component" value="Unassembled WGS sequence"/>
</dbReference>
<evidence type="ECO:0000256" key="1">
    <source>
        <dbReference type="ARBA" id="ARBA00004123"/>
    </source>
</evidence>
<evidence type="ECO:0000313" key="13">
    <source>
        <dbReference type="Proteomes" id="UP001152795"/>
    </source>
</evidence>
<dbReference type="Pfam" id="PF00271">
    <property type="entry name" value="Helicase_C"/>
    <property type="match status" value="1"/>
</dbReference>
<dbReference type="PANTHER" id="PTHR13710:SF153">
    <property type="entry name" value="RECQ-LIKE DNA HELICASE BLM"/>
    <property type="match status" value="1"/>
</dbReference>
<comment type="subcellular location">
    <subcellularLocation>
        <location evidence="1 11">Nucleus</location>
    </subcellularLocation>
</comment>
<dbReference type="InterPro" id="IPR036390">
    <property type="entry name" value="WH_DNA-bd_sf"/>
</dbReference>
<dbReference type="GO" id="GO:0016787">
    <property type="term" value="F:hydrolase activity"/>
    <property type="evidence" value="ECO:0007669"/>
    <property type="project" value="UniProtKB-KW"/>
</dbReference>
<dbReference type="GO" id="GO:0006260">
    <property type="term" value="P:DNA replication"/>
    <property type="evidence" value="ECO:0007669"/>
    <property type="project" value="InterPro"/>
</dbReference>
<accession>A0A7D9HHL8</accession>
<dbReference type="GO" id="GO:0005694">
    <property type="term" value="C:chromosome"/>
    <property type="evidence" value="ECO:0007669"/>
    <property type="project" value="TreeGrafter"/>
</dbReference>
<dbReference type="Pfam" id="PF00270">
    <property type="entry name" value="DEAD"/>
    <property type="match status" value="1"/>
</dbReference>
<name>A0A7D9HHL8_PARCT</name>
<keyword evidence="3 11" id="KW-0547">Nucleotide-binding</keyword>
<keyword evidence="13" id="KW-1185">Reference proteome</keyword>
<dbReference type="InterPro" id="IPR001650">
    <property type="entry name" value="Helicase_C-like"/>
</dbReference>
<dbReference type="Gene3D" id="1.10.10.10">
    <property type="entry name" value="Winged helix-like DNA-binding domain superfamily/Winged helix DNA-binding domain"/>
    <property type="match status" value="1"/>
</dbReference>
<dbReference type="GO" id="GO:0005524">
    <property type="term" value="F:ATP binding"/>
    <property type="evidence" value="ECO:0007669"/>
    <property type="project" value="UniProtKB-KW"/>
</dbReference>
<comment type="catalytic activity">
    <reaction evidence="11">
        <text>ATP + H2O = ADP + phosphate + H(+)</text>
        <dbReference type="Rhea" id="RHEA:13065"/>
        <dbReference type="ChEBI" id="CHEBI:15377"/>
        <dbReference type="ChEBI" id="CHEBI:15378"/>
        <dbReference type="ChEBI" id="CHEBI:30616"/>
        <dbReference type="ChEBI" id="CHEBI:43474"/>
        <dbReference type="ChEBI" id="CHEBI:456216"/>
    </reaction>
</comment>
<protein>
    <recommendedName>
        <fullName evidence="11">ATP-dependent DNA helicase</fullName>
        <ecNumber evidence="11">5.6.2.4</ecNumber>
    </recommendedName>
</protein>
<sequence>MANSLMADVLENYNRPVHFANLENKVPCPNNLCKGITAFYKKHGLQHHFRIRHPDVQYVGEKIEHDASNMMKKLHGNETRLMIEKIFERRRKQVSSDERIFSVSMGEDELQIVAKRPNEAAKTFGMYLFHSGILPHYSKGNKPVTITVSSFGLLVKFSAWYSSREFADLNGSGTVIVLQPCFIKKNLDSIVTPCTRDQDNQVPDSVKNSTDIGEKIISETGDVALDTLRSVFGYNQFKGKQEEAVKTILQKKDCVVLMPTGGGKTVCYAVPGIVMSGVTIVVTPLIALILDQVRRLQSVKISVCYLVSDMSEDQWSIVCHELSLASPSYKFLFTTPETLLTTKVRNLIQTMSASCTLAQFVVDEAHCIDQWGFNFRPSYSSLGALRDYGVPIVALTGTATWRTVEIIVMQLRMDNPVIIKQSFVRTSLTYSVVTKKSSAKEDICKLIQEQFPDMCGIVYCSERRDTIDMAYTLKTKGINATYFHGALDPFEKKVNSSAWLEGRALVICATSAFGMGIDKPNVRFVIHLTIPKSPEEYYQEAGRAGRDGAPASCIIFFKFEDRVKKLRMISTLDDNDHKNLAHDSLNAMTMYCISNDCRTQLLLQYFGEKIPECNNCDNCKNTDHTECIEASNDAKNIISCVECMLQISVKVSFKALVLTFLGSKRKEITKKKFNEVECFGAGKGKFSFLTASAFVQLLITKNILKENIPSSNDVTTNATISIGDGADALLKGEITVAR</sequence>
<dbReference type="InterPro" id="IPR036388">
    <property type="entry name" value="WH-like_DNA-bd_sf"/>
</dbReference>
<dbReference type="InterPro" id="IPR027417">
    <property type="entry name" value="P-loop_NTPase"/>
</dbReference>
<dbReference type="Gene3D" id="3.40.50.300">
    <property type="entry name" value="P-loop containing nucleotide triphosphate hydrolases"/>
    <property type="match status" value="2"/>
</dbReference>
<dbReference type="Pfam" id="PF09382">
    <property type="entry name" value="RQC"/>
    <property type="match status" value="1"/>
</dbReference>
<evidence type="ECO:0000256" key="7">
    <source>
        <dbReference type="ARBA" id="ARBA00023125"/>
    </source>
</evidence>
<keyword evidence="6 11" id="KW-0067">ATP-binding</keyword>
<dbReference type="SUPFAM" id="SSF52540">
    <property type="entry name" value="P-loop containing nucleoside triphosphate hydrolases"/>
    <property type="match status" value="1"/>
</dbReference>
<dbReference type="PANTHER" id="PTHR13710">
    <property type="entry name" value="DNA HELICASE RECQ FAMILY MEMBER"/>
    <property type="match status" value="1"/>
</dbReference>
<keyword evidence="4 11" id="KW-0378">Hydrolase</keyword>
<evidence type="ECO:0000256" key="2">
    <source>
        <dbReference type="ARBA" id="ARBA00005446"/>
    </source>
</evidence>
<evidence type="ECO:0000256" key="11">
    <source>
        <dbReference type="RuleBase" id="RU364117"/>
    </source>
</evidence>
<dbReference type="OrthoDB" id="5978603at2759"/>
<keyword evidence="7" id="KW-0238">DNA-binding</keyword>
<evidence type="ECO:0000256" key="3">
    <source>
        <dbReference type="ARBA" id="ARBA00022741"/>
    </source>
</evidence>
<reference evidence="12" key="1">
    <citation type="submission" date="2020-04" db="EMBL/GenBank/DDBJ databases">
        <authorList>
            <person name="Alioto T."/>
            <person name="Alioto T."/>
            <person name="Gomez Garrido J."/>
        </authorList>
    </citation>
    <scope>NUCLEOTIDE SEQUENCE</scope>
    <source>
        <strain evidence="12">A484AB</strain>
    </source>
</reference>
<dbReference type="InterPro" id="IPR014001">
    <property type="entry name" value="Helicase_ATP-bd"/>
</dbReference>
<evidence type="ECO:0000256" key="5">
    <source>
        <dbReference type="ARBA" id="ARBA00022806"/>
    </source>
</evidence>
<dbReference type="InterPro" id="IPR011545">
    <property type="entry name" value="DEAD/DEAH_box_helicase_dom"/>
</dbReference>
<dbReference type="GO" id="GO:0003677">
    <property type="term" value="F:DNA binding"/>
    <property type="evidence" value="ECO:0007669"/>
    <property type="project" value="UniProtKB-KW"/>
</dbReference>
<dbReference type="Pfam" id="PF16124">
    <property type="entry name" value="RecQ_Zn_bind"/>
    <property type="match status" value="1"/>
</dbReference>
<dbReference type="GO" id="GO:0000724">
    <property type="term" value="P:double-strand break repair via homologous recombination"/>
    <property type="evidence" value="ECO:0007669"/>
    <property type="project" value="TreeGrafter"/>
</dbReference>
<dbReference type="GO" id="GO:0009378">
    <property type="term" value="F:four-way junction helicase activity"/>
    <property type="evidence" value="ECO:0007669"/>
    <property type="project" value="TreeGrafter"/>
</dbReference>
<evidence type="ECO:0000256" key="10">
    <source>
        <dbReference type="ARBA" id="ARBA00034617"/>
    </source>
</evidence>
<dbReference type="SMART" id="SM00490">
    <property type="entry name" value="HELICc"/>
    <property type="match status" value="1"/>
</dbReference>
<dbReference type="EMBL" id="CACRXK020000859">
    <property type="protein sequence ID" value="CAB3985340.1"/>
    <property type="molecule type" value="Genomic_DNA"/>
</dbReference>
<keyword evidence="5 11" id="KW-0347">Helicase</keyword>
<dbReference type="GO" id="GO:0005634">
    <property type="term" value="C:nucleus"/>
    <property type="evidence" value="ECO:0007669"/>
    <property type="project" value="UniProtKB-SubCell"/>
</dbReference>
<dbReference type="PROSITE" id="PS51194">
    <property type="entry name" value="HELICASE_CTER"/>
    <property type="match status" value="1"/>
</dbReference>
<dbReference type="EC" id="5.6.2.4" evidence="11"/>
<keyword evidence="9 11" id="KW-0539">Nucleus</keyword>
<dbReference type="InterPro" id="IPR002464">
    <property type="entry name" value="DNA/RNA_helicase_DEAH_CS"/>
</dbReference>
<evidence type="ECO:0000256" key="4">
    <source>
        <dbReference type="ARBA" id="ARBA00022801"/>
    </source>
</evidence>
<dbReference type="InterPro" id="IPR004589">
    <property type="entry name" value="DNA_helicase_ATP-dep_RecQ"/>
</dbReference>
<comment type="caution">
    <text evidence="12">The sequence shown here is derived from an EMBL/GenBank/DDBJ whole genome shotgun (WGS) entry which is preliminary data.</text>
</comment>
<dbReference type="InterPro" id="IPR018982">
    <property type="entry name" value="RQC_domain"/>
</dbReference>
<dbReference type="GO" id="GO:0043138">
    <property type="term" value="F:3'-5' DNA helicase activity"/>
    <property type="evidence" value="ECO:0007669"/>
    <property type="project" value="UniProtKB-EC"/>
</dbReference>
<gene>
    <name evidence="12" type="ORF">PACLA_8A084316</name>
</gene>
<comment type="catalytic activity">
    <reaction evidence="10 11">
        <text>Couples ATP hydrolysis with the unwinding of duplex DNA by translocating in the 3'-5' direction.</text>
        <dbReference type="EC" id="5.6.2.4"/>
    </reaction>
</comment>
<comment type="similarity">
    <text evidence="2 11">Belongs to the helicase family. RecQ subfamily.</text>
</comment>
<evidence type="ECO:0000313" key="12">
    <source>
        <dbReference type="EMBL" id="CAB3985340.1"/>
    </source>
</evidence>
<organism evidence="12 13">
    <name type="scientific">Paramuricea clavata</name>
    <name type="common">Red gorgonian</name>
    <name type="synonym">Violescent sea-whip</name>
    <dbReference type="NCBI Taxonomy" id="317549"/>
    <lineage>
        <taxon>Eukaryota</taxon>
        <taxon>Metazoa</taxon>
        <taxon>Cnidaria</taxon>
        <taxon>Anthozoa</taxon>
        <taxon>Octocorallia</taxon>
        <taxon>Malacalcyonacea</taxon>
        <taxon>Plexauridae</taxon>
        <taxon>Paramuricea</taxon>
    </lineage>
</organism>
<dbReference type="PROSITE" id="PS00690">
    <property type="entry name" value="DEAH_ATP_HELICASE"/>
    <property type="match status" value="1"/>
</dbReference>
<proteinExistence type="inferred from homology"/>
<evidence type="ECO:0000256" key="6">
    <source>
        <dbReference type="ARBA" id="ARBA00022840"/>
    </source>
</evidence>
<dbReference type="NCBIfam" id="TIGR00614">
    <property type="entry name" value="recQ_fam"/>
    <property type="match status" value="1"/>
</dbReference>
<evidence type="ECO:0000256" key="9">
    <source>
        <dbReference type="ARBA" id="ARBA00023242"/>
    </source>
</evidence>
<dbReference type="PROSITE" id="PS51192">
    <property type="entry name" value="HELICASE_ATP_BIND_1"/>
    <property type="match status" value="1"/>
</dbReference>